<protein>
    <submittedName>
        <fullName evidence="1">Uncharacterized protein</fullName>
    </submittedName>
</protein>
<sequence>MYNWAEICSELKDLEKRVDAKIDAIISENANPFPHA</sequence>
<evidence type="ECO:0000313" key="2">
    <source>
        <dbReference type="Proteomes" id="UP000199673"/>
    </source>
</evidence>
<dbReference type="AlphaFoldDB" id="A0A1I7CQJ5"/>
<accession>A0A1I7CQJ5</accession>
<dbReference type="EMBL" id="FPBF01000005">
    <property type="protein sequence ID" value="SFU01695.1"/>
    <property type="molecule type" value="Genomic_DNA"/>
</dbReference>
<proteinExistence type="predicted"/>
<dbReference type="Proteomes" id="UP000199673">
    <property type="component" value="Unassembled WGS sequence"/>
</dbReference>
<organism evidence="1 2">
    <name type="scientific">Algoriphagus locisalis</name>
    <dbReference type="NCBI Taxonomy" id="305507"/>
    <lineage>
        <taxon>Bacteria</taxon>
        <taxon>Pseudomonadati</taxon>
        <taxon>Bacteroidota</taxon>
        <taxon>Cytophagia</taxon>
        <taxon>Cytophagales</taxon>
        <taxon>Cyclobacteriaceae</taxon>
        <taxon>Algoriphagus</taxon>
    </lineage>
</organism>
<name>A0A1I7CQJ5_9BACT</name>
<keyword evidence="2" id="KW-1185">Reference proteome</keyword>
<gene>
    <name evidence="1" type="ORF">SAMN04489724_3319</name>
</gene>
<reference evidence="2" key="1">
    <citation type="submission" date="2016-10" db="EMBL/GenBank/DDBJ databases">
        <authorList>
            <person name="Varghese N."/>
            <person name="Submissions S."/>
        </authorList>
    </citation>
    <scope>NUCLEOTIDE SEQUENCE [LARGE SCALE GENOMIC DNA]</scope>
    <source>
        <strain evidence="2">DSM 23445</strain>
    </source>
</reference>
<evidence type="ECO:0000313" key="1">
    <source>
        <dbReference type="EMBL" id="SFU01695.1"/>
    </source>
</evidence>